<organism evidence="2 3">
    <name type="scientific">Tuber borchii</name>
    <name type="common">White truffle</name>
    <dbReference type="NCBI Taxonomy" id="42251"/>
    <lineage>
        <taxon>Eukaryota</taxon>
        <taxon>Fungi</taxon>
        <taxon>Dikarya</taxon>
        <taxon>Ascomycota</taxon>
        <taxon>Pezizomycotina</taxon>
        <taxon>Pezizomycetes</taxon>
        <taxon>Pezizales</taxon>
        <taxon>Tuberaceae</taxon>
        <taxon>Tuber</taxon>
    </lineage>
</organism>
<comment type="caution">
    <text evidence="2">The sequence shown here is derived from an EMBL/GenBank/DDBJ whole genome shotgun (WGS) entry which is preliminary data.</text>
</comment>
<feature type="transmembrane region" description="Helical" evidence="1">
    <location>
        <begin position="50"/>
        <end position="69"/>
    </location>
</feature>
<dbReference type="AlphaFoldDB" id="A0A2T6ZZX8"/>
<keyword evidence="3" id="KW-1185">Reference proteome</keyword>
<reference evidence="2 3" key="1">
    <citation type="submission" date="2017-04" db="EMBL/GenBank/DDBJ databases">
        <title>Draft genome sequence of Tuber borchii Vittad., a whitish edible truffle.</title>
        <authorList>
            <consortium name="DOE Joint Genome Institute"/>
            <person name="Murat C."/>
            <person name="Kuo A."/>
            <person name="Barry K.W."/>
            <person name="Clum A."/>
            <person name="Dockter R.B."/>
            <person name="Fauchery L."/>
            <person name="Iotti M."/>
            <person name="Kohler A."/>
            <person name="Labutti K."/>
            <person name="Lindquist E.A."/>
            <person name="Lipzen A."/>
            <person name="Ohm R.A."/>
            <person name="Wang M."/>
            <person name="Grigoriev I.V."/>
            <person name="Zambonelli A."/>
            <person name="Martin F.M."/>
        </authorList>
    </citation>
    <scope>NUCLEOTIDE SEQUENCE [LARGE SCALE GENOMIC DNA]</scope>
    <source>
        <strain evidence="2 3">Tbo3840</strain>
    </source>
</reference>
<evidence type="ECO:0000313" key="3">
    <source>
        <dbReference type="Proteomes" id="UP000244722"/>
    </source>
</evidence>
<proteinExistence type="predicted"/>
<name>A0A2T6ZZX8_TUBBO</name>
<keyword evidence="1" id="KW-1133">Transmembrane helix</keyword>
<protein>
    <submittedName>
        <fullName evidence="2">Uncharacterized protein</fullName>
    </submittedName>
</protein>
<sequence length="91" mass="10316">MVQIKIALGNERLYIPNTVGVRPIHLNVFPCLFALVSISMALLKTGLINIFYHLSFGYSGTLGVIHSELRRMQKLKEPRWRLNSTAKGESF</sequence>
<dbReference type="EMBL" id="NESQ01000052">
    <property type="protein sequence ID" value="PUU81010.1"/>
    <property type="molecule type" value="Genomic_DNA"/>
</dbReference>
<dbReference type="Proteomes" id="UP000244722">
    <property type="component" value="Unassembled WGS sequence"/>
</dbReference>
<accession>A0A2T6ZZX8</accession>
<keyword evidence="1" id="KW-0472">Membrane</keyword>
<feature type="non-terminal residue" evidence="2">
    <location>
        <position position="91"/>
    </location>
</feature>
<evidence type="ECO:0000256" key="1">
    <source>
        <dbReference type="SAM" id="Phobius"/>
    </source>
</evidence>
<keyword evidence="1" id="KW-0812">Transmembrane</keyword>
<feature type="transmembrane region" description="Helical" evidence="1">
    <location>
        <begin position="24"/>
        <end position="44"/>
    </location>
</feature>
<evidence type="ECO:0000313" key="2">
    <source>
        <dbReference type="EMBL" id="PUU81010.1"/>
    </source>
</evidence>
<gene>
    <name evidence="2" type="ORF">B9Z19DRAFT_1078002</name>
</gene>